<evidence type="ECO:0000313" key="3">
    <source>
        <dbReference type="EMBL" id="QQO08347.1"/>
    </source>
</evidence>
<keyword evidence="4" id="KW-1185">Reference proteome</keyword>
<evidence type="ECO:0000313" key="4">
    <source>
        <dbReference type="Proteomes" id="UP000595917"/>
    </source>
</evidence>
<dbReference type="InterPro" id="IPR050706">
    <property type="entry name" value="Cyclic-di-GMP_PDE-like"/>
</dbReference>
<dbReference type="Gene3D" id="3.20.20.450">
    <property type="entry name" value="EAL domain"/>
    <property type="match status" value="1"/>
</dbReference>
<dbReference type="PROSITE" id="PS50883">
    <property type="entry name" value="EAL"/>
    <property type="match status" value="1"/>
</dbReference>
<dbReference type="PANTHER" id="PTHR33121">
    <property type="entry name" value="CYCLIC DI-GMP PHOSPHODIESTERASE PDEF"/>
    <property type="match status" value="1"/>
</dbReference>
<accession>A0A7T7XLD8</accession>
<organism evidence="3 4">
    <name type="scientific">Breznakiella homolactica</name>
    <dbReference type="NCBI Taxonomy" id="2798577"/>
    <lineage>
        <taxon>Bacteria</taxon>
        <taxon>Pseudomonadati</taxon>
        <taxon>Spirochaetota</taxon>
        <taxon>Spirochaetia</taxon>
        <taxon>Spirochaetales</taxon>
        <taxon>Breznakiellaceae</taxon>
        <taxon>Breznakiella</taxon>
    </lineage>
</organism>
<dbReference type="RefSeq" id="WP_215625653.1">
    <property type="nucleotide sequence ID" value="NZ_CP067089.2"/>
</dbReference>
<dbReference type="InterPro" id="IPR000160">
    <property type="entry name" value="GGDEF_dom"/>
</dbReference>
<dbReference type="InterPro" id="IPR029787">
    <property type="entry name" value="Nucleotide_cyclase"/>
</dbReference>
<protein>
    <submittedName>
        <fullName evidence="3">EAL domain-containing protein</fullName>
    </submittedName>
</protein>
<dbReference type="GO" id="GO:0071111">
    <property type="term" value="F:cyclic-guanylate-specific phosphodiesterase activity"/>
    <property type="evidence" value="ECO:0007669"/>
    <property type="project" value="InterPro"/>
</dbReference>
<feature type="domain" description="GGDEF" evidence="2">
    <location>
        <begin position="37"/>
        <end position="165"/>
    </location>
</feature>
<dbReference type="SMART" id="SM00052">
    <property type="entry name" value="EAL"/>
    <property type="match status" value="1"/>
</dbReference>
<dbReference type="Pfam" id="PF00990">
    <property type="entry name" value="GGDEF"/>
    <property type="match status" value="1"/>
</dbReference>
<dbReference type="PANTHER" id="PTHR33121:SF79">
    <property type="entry name" value="CYCLIC DI-GMP PHOSPHODIESTERASE PDED-RELATED"/>
    <property type="match status" value="1"/>
</dbReference>
<dbReference type="PROSITE" id="PS50887">
    <property type="entry name" value="GGDEF"/>
    <property type="match status" value="1"/>
</dbReference>
<dbReference type="SUPFAM" id="SSF55073">
    <property type="entry name" value="Nucleotide cyclase"/>
    <property type="match status" value="1"/>
</dbReference>
<gene>
    <name evidence="3" type="ORF">JFL75_15620</name>
</gene>
<name>A0A7T7XLD8_9SPIR</name>
<dbReference type="SMART" id="SM00267">
    <property type="entry name" value="GGDEF"/>
    <property type="match status" value="1"/>
</dbReference>
<feature type="domain" description="EAL" evidence="1">
    <location>
        <begin position="174"/>
        <end position="428"/>
    </location>
</feature>
<dbReference type="SUPFAM" id="SSF141868">
    <property type="entry name" value="EAL domain-like"/>
    <property type="match status" value="1"/>
</dbReference>
<dbReference type="AlphaFoldDB" id="A0A7T7XLD8"/>
<reference evidence="3" key="1">
    <citation type="submission" date="2021-01" db="EMBL/GenBank/DDBJ databases">
        <title>Description of Breznakiella homolactica.</title>
        <authorList>
            <person name="Song Y."/>
            <person name="Brune A."/>
        </authorList>
    </citation>
    <scope>NUCLEOTIDE SEQUENCE</scope>
    <source>
        <strain evidence="3">RmG30</strain>
    </source>
</reference>
<dbReference type="InterPro" id="IPR001633">
    <property type="entry name" value="EAL_dom"/>
</dbReference>
<dbReference type="Proteomes" id="UP000595917">
    <property type="component" value="Chromosome"/>
</dbReference>
<dbReference type="Pfam" id="PF00563">
    <property type="entry name" value="EAL"/>
    <property type="match status" value="1"/>
</dbReference>
<dbReference type="InterPro" id="IPR043128">
    <property type="entry name" value="Rev_trsase/Diguanyl_cyclase"/>
</dbReference>
<dbReference type="InterPro" id="IPR035919">
    <property type="entry name" value="EAL_sf"/>
</dbReference>
<dbReference type="EMBL" id="CP067089">
    <property type="protein sequence ID" value="QQO08347.1"/>
    <property type="molecule type" value="Genomic_DNA"/>
</dbReference>
<dbReference type="Gene3D" id="3.30.70.270">
    <property type="match status" value="1"/>
</dbReference>
<dbReference type="CDD" id="cd01948">
    <property type="entry name" value="EAL"/>
    <property type="match status" value="1"/>
</dbReference>
<evidence type="ECO:0000259" key="2">
    <source>
        <dbReference type="PROSITE" id="PS50887"/>
    </source>
</evidence>
<dbReference type="KEGG" id="bhc:JFL75_15620"/>
<proteinExistence type="predicted"/>
<sequence length="429" mass="48617">MEKRIEENKDPLTGLYRGINIGETLAHLYTNHADPRGEYYLVCMAISSFSRFNSLCGYRKGDQLLETIGKIIAANYSCGIRVNGDTFLFLTGKNQEFEENPAAFLCGAIGEHIGTEYLKILTLALGISRIRRFEIPGRAVFEEAFTALGYAKNISPGHQAVFFDKKLRMWEEQKKNIEKNMFRALSNEEFKIYVQPKYAVAGNDCRSGEALVRWVSGDLGFIIPEQFIPLFEKNGFIVEIDFFVLTSIFKTLQRQLRENRRVYPISVNQSRATVAYPGYLERLQTVMEQYPIPLEYVQLEITESAMEGGGPEFLRLLAALRNMGFSIALDDFGSGYSSLSSLRSLPVDTLKIDKEFLRESDTSERSRTIIKNIVNMSKDLGITVVCEGVETEDQLLFLAKIGCDYAQGYYCAKPMPLSEYEGEYLRIPG</sequence>
<evidence type="ECO:0000259" key="1">
    <source>
        <dbReference type="PROSITE" id="PS50883"/>
    </source>
</evidence>